<dbReference type="SUPFAM" id="SSF48208">
    <property type="entry name" value="Six-hairpin glycosidases"/>
    <property type="match status" value="1"/>
</dbReference>
<keyword evidence="4" id="KW-1185">Reference proteome</keyword>
<protein>
    <submittedName>
        <fullName evidence="3">Glycoside hydrolase family 127 protein</fullName>
    </submittedName>
</protein>
<name>A0A7M2RF96_9FIRM</name>
<dbReference type="AlphaFoldDB" id="A0A7M2RF96"/>
<dbReference type="GO" id="GO:0005975">
    <property type="term" value="P:carbohydrate metabolic process"/>
    <property type="evidence" value="ECO:0007669"/>
    <property type="project" value="InterPro"/>
</dbReference>
<organism evidence="3 4">
    <name type="scientific">Blautia liquoris</name>
    <dbReference type="NCBI Taxonomy" id="2779518"/>
    <lineage>
        <taxon>Bacteria</taxon>
        <taxon>Bacillati</taxon>
        <taxon>Bacillota</taxon>
        <taxon>Clostridia</taxon>
        <taxon>Lachnospirales</taxon>
        <taxon>Lachnospiraceae</taxon>
        <taxon>Blautia</taxon>
    </lineage>
</organism>
<gene>
    <name evidence="3" type="ORF">INP51_11580</name>
</gene>
<dbReference type="InterPro" id="IPR012878">
    <property type="entry name" value="Beta-AFase-like_GH127_cat"/>
</dbReference>
<dbReference type="GO" id="GO:0016787">
    <property type="term" value="F:hydrolase activity"/>
    <property type="evidence" value="ECO:0007669"/>
    <property type="project" value="UniProtKB-KW"/>
</dbReference>
<evidence type="ECO:0000313" key="4">
    <source>
        <dbReference type="Proteomes" id="UP000593601"/>
    </source>
</evidence>
<proteinExistence type="predicted"/>
<dbReference type="InterPro" id="IPR049046">
    <property type="entry name" value="Beta-AFase-like_GH127_middle"/>
</dbReference>
<sequence>MSNRIKIGEIKPKGWLETELKENMSGCIGHLDELLPELLVDHDIYGDDRLKGGDKLRKLGRNDNAAPEMQEENKEQFYWWNSESQSNWRDGYVRSAIMLEDQTYIKQTKAYLEKIFSTQENGYLGIYDEKLRFRCTGENGELWAQSSLFRGLLACYEGFQDESILDRICMAADCIMKGYPQEQSHPFDVHEPFAGVGHGLTIVDSFEWLYEITENRAYLEYAVWLYEEYSAYMQSECDIQIPNIRQPFYIFKGHAVHTFEHIRALIIAALEKEEYQILLDQLMQKLPYYLTPSGAPIGDEWIAGRTADATWTGYEFCTLQEMLHTYERMAVKTGDVVWNERIEWLYFNAAEGMKHPTDSSIMYLKTDNCYTADGYKNPDDKKQDWNPRYKYSPTHQDAAVCCVPNSGRITPYYIQSLLHIVEDGYLAAGYGPYVYQGSYDHVPVRIEQTTSYPLDLHTIFYIKTAKPVRFSLHLRLPGWAKQMTVNGKVYENTGAICREIVLDQEWKDEQIEINFEADIRFRTDFQHRTYLTCGPLLYCLELPAKEEVTKEMWVPGFTEKEYHPLNRTLEELAIAREDWPEFKVVSDKAAHRWGELRITGIFTDGQEKKQIDMVPMARTILRKITFLQKR</sequence>
<reference evidence="3 4" key="1">
    <citation type="submission" date="2020-10" db="EMBL/GenBank/DDBJ databases">
        <title>Blautia liquoris sp.nov., isolated from the mud in a fermentation cellar used for the production of Chinese strong-flavoured liquor.</title>
        <authorList>
            <person name="Lu L."/>
        </authorList>
    </citation>
    <scope>NUCLEOTIDE SEQUENCE [LARGE SCALE GENOMIC DNA]</scope>
    <source>
        <strain evidence="3 4">LZLJ-3</strain>
    </source>
</reference>
<keyword evidence="3" id="KW-0378">Hydrolase</keyword>
<evidence type="ECO:0000313" key="3">
    <source>
        <dbReference type="EMBL" id="QOV18641.1"/>
    </source>
</evidence>
<feature type="domain" description="Non-reducing end beta-L-arabinofuranosidase-like GH127 middle" evidence="2">
    <location>
        <begin position="444"/>
        <end position="513"/>
    </location>
</feature>
<dbReference type="PANTHER" id="PTHR43465">
    <property type="entry name" value="DUF1680 DOMAIN PROTEIN (AFU_ORTHOLOGUE AFUA_1G08910)"/>
    <property type="match status" value="1"/>
</dbReference>
<dbReference type="RefSeq" id="WP_193735003.1">
    <property type="nucleotide sequence ID" value="NZ_CP063304.1"/>
</dbReference>
<dbReference type="KEGG" id="bliq:INP51_11580"/>
<dbReference type="Pfam" id="PF07944">
    <property type="entry name" value="Beta-AFase-like_GH127_cat"/>
    <property type="match status" value="1"/>
</dbReference>
<feature type="domain" description="Non-reducing end beta-L-arabinofuranosidase-like GH127 catalytic" evidence="1">
    <location>
        <begin position="84"/>
        <end position="413"/>
    </location>
</feature>
<dbReference type="InterPro" id="IPR049174">
    <property type="entry name" value="Beta-AFase-like"/>
</dbReference>
<dbReference type="EMBL" id="CP063304">
    <property type="protein sequence ID" value="QOV18641.1"/>
    <property type="molecule type" value="Genomic_DNA"/>
</dbReference>
<dbReference type="InterPro" id="IPR008928">
    <property type="entry name" value="6-hairpin_glycosidase_sf"/>
</dbReference>
<evidence type="ECO:0000259" key="1">
    <source>
        <dbReference type="Pfam" id="PF07944"/>
    </source>
</evidence>
<accession>A0A7M2RF96</accession>
<dbReference type="PANTHER" id="PTHR43465:SF2">
    <property type="entry name" value="DUF1680 DOMAIN PROTEIN (AFU_ORTHOLOGUE AFUA_1G08910)"/>
    <property type="match status" value="1"/>
</dbReference>
<dbReference type="Pfam" id="PF20736">
    <property type="entry name" value="Glyco_hydro127M"/>
    <property type="match status" value="1"/>
</dbReference>
<evidence type="ECO:0000259" key="2">
    <source>
        <dbReference type="Pfam" id="PF20736"/>
    </source>
</evidence>
<dbReference type="Proteomes" id="UP000593601">
    <property type="component" value="Chromosome"/>
</dbReference>